<dbReference type="GO" id="GO:0016994">
    <property type="term" value="F:precorrin-6A reductase activity"/>
    <property type="evidence" value="ECO:0007669"/>
    <property type="project" value="InterPro"/>
</dbReference>
<evidence type="ECO:0000256" key="2">
    <source>
        <dbReference type="ARBA" id="ARBA00022573"/>
    </source>
</evidence>
<comment type="pathway">
    <text evidence="1">Cofactor biosynthesis; adenosylcobalamin biosynthesis.</text>
</comment>
<evidence type="ECO:0000256" key="3">
    <source>
        <dbReference type="ARBA" id="ARBA00023002"/>
    </source>
</evidence>
<name>A0A4U7N6Q2_9RHOB</name>
<dbReference type="InterPro" id="IPR003723">
    <property type="entry name" value="Precorrin-6x_reduct"/>
</dbReference>
<dbReference type="UniPathway" id="UPA00148"/>
<dbReference type="Proteomes" id="UP000306575">
    <property type="component" value="Unassembled WGS sequence"/>
</dbReference>
<dbReference type="OrthoDB" id="5183775at2"/>
<reference evidence="4 5" key="1">
    <citation type="submission" date="2019-04" db="EMBL/GenBank/DDBJ databases">
        <title>Genome sequence of Pelagicola litoralis CL-ES2.</title>
        <authorList>
            <person name="Cao J."/>
        </authorList>
    </citation>
    <scope>NUCLEOTIDE SEQUENCE [LARGE SCALE GENOMIC DNA]</scope>
    <source>
        <strain evidence="4 5">CL-ES2</strain>
    </source>
</reference>
<evidence type="ECO:0000313" key="4">
    <source>
        <dbReference type="EMBL" id="TKZ21562.1"/>
    </source>
</evidence>
<gene>
    <name evidence="4" type="ORF">FAP39_05520</name>
</gene>
<proteinExistence type="predicted"/>
<dbReference type="PANTHER" id="PTHR36925">
    <property type="entry name" value="COBALT-PRECORRIN-6A REDUCTASE"/>
    <property type="match status" value="1"/>
</dbReference>
<comment type="caution">
    <text evidence="4">The sequence shown here is derived from an EMBL/GenBank/DDBJ whole genome shotgun (WGS) entry which is preliminary data.</text>
</comment>
<dbReference type="GO" id="GO:0009236">
    <property type="term" value="P:cobalamin biosynthetic process"/>
    <property type="evidence" value="ECO:0007669"/>
    <property type="project" value="UniProtKB-UniPathway"/>
</dbReference>
<dbReference type="Pfam" id="PF02571">
    <property type="entry name" value="CbiJ"/>
    <property type="match status" value="1"/>
</dbReference>
<evidence type="ECO:0000256" key="1">
    <source>
        <dbReference type="ARBA" id="ARBA00004953"/>
    </source>
</evidence>
<protein>
    <submittedName>
        <fullName evidence="4">Cobalt-precorrin-6A reductase</fullName>
        <ecNumber evidence="4">1.3.1.106</ecNumber>
    </submittedName>
</protein>
<accession>A0A4U7N6Q2</accession>
<keyword evidence="2" id="KW-0169">Cobalamin biosynthesis</keyword>
<keyword evidence="5" id="KW-1185">Reference proteome</keyword>
<dbReference type="PANTHER" id="PTHR36925:SF1">
    <property type="entry name" value="COBALT-PRECORRIN-6A REDUCTASE"/>
    <property type="match status" value="1"/>
</dbReference>
<dbReference type="EC" id="1.3.1.106" evidence="4"/>
<dbReference type="NCBIfam" id="NF005968">
    <property type="entry name" value="PRK08057.1-2"/>
    <property type="match status" value="1"/>
</dbReference>
<dbReference type="NCBIfam" id="TIGR00715">
    <property type="entry name" value="precor6x_red"/>
    <property type="match status" value="1"/>
</dbReference>
<organism evidence="4 5">
    <name type="scientific">Shimia litoralis</name>
    <dbReference type="NCBI Taxonomy" id="420403"/>
    <lineage>
        <taxon>Bacteria</taxon>
        <taxon>Pseudomonadati</taxon>
        <taxon>Pseudomonadota</taxon>
        <taxon>Alphaproteobacteria</taxon>
        <taxon>Rhodobacterales</taxon>
        <taxon>Roseobacteraceae</taxon>
    </lineage>
</organism>
<sequence length="252" mass="26986">MSVNLLILGGTTEASALARAVAERGLKATFSYAGRVNTPRTQPIPHRIGGFGGVEGLMTYLRDHNITHVIDATHPFAAQMSWNAFHACERARVPLVALTRPAWVAQDGDTWRNVPDVDGAVAALSGARLRVMLALGRLHMDAFGAQPQHHYVLRLVDAPETPPCLPDHSIVVARGPFDLTGDLALFRSHNIEVVVCKNAGGSGAQAKLLAARALGLPVIMIDRPILPERAETATPEGVLQWLGSHSGMERGV</sequence>
<keyword evidence="3 4" id="KW-0560">Oxidoreductase</keyword>
<dbReference type="PROSITE" id="PS51014">
    <property type="entry name" value="COBK_CBIJ"/>
    <property type="match status" value="1"/>
</dbReference>
<evidence type="ECO:0000313" key="5">
    <source>
        <dbReference type="Proteomes" id="UP000306575"/>
    </source>
</evidence>
<dbReference type="EMBL" id="SULI01000004">
    <property type="protein sequence ID" value="TKZ21562.1"/>
    <property type="molecule type" value="Genomic_DNA"/>
</dbReference>
<dbReference type="AlphaFoldDB" id="A0A4U7N6Q2"/>
<dbReference type="RefSeq" id="WP_138015390.1">
    <property type="nucleotide sequence ID" value="NZ_SULI01000004.1"/>
</dbReference>